<dbReference type="GO" id="GO:0016020">
    <property type="term" value="C:membrane"/>
    <property type="evidence" value="ECO:0007669"/>
    <property type="project" value="InterPro"/>
</dbReference>
<evidence type="ECO:0000256" key="2">
    <source>
        <dbReference type="ARBA" id="ARBA00022989"/>
    </source>
</evidence>
<sequence length="44" mass="4665">MNLDTAFIAFGIASLAIGVTLLTIYSAFGPGSENLIDPFEEDDD</sequence>
<dbReference type="Pfam" id="PF02468">
    <property type="entry name" value="PsbN"/>
    <property type="match status" value="1"/>
</dbReference>
<gene>
    <name evidence="5" type="primary">psbN</name>
</gene>
<feature type="transmembrane region" description="Helical" evidence="4">
    <location>
        <begin position="6"/>
        <end position="28"/>
    </location>
</feature>
<dbReference type="InterPro" id="IPR003398">
    <property type="entry name" value="PSII_PsbN"/>
</dbReference>
<accession>A0A0D3MK98</accession>
<dbReference type="EMBL" id="KJ877675">
    <property type="protein sequence ID" value="AIM52804.1"/>
    <property type="molecule type" value="Genomic_DNA"/>
</dbReference>
<keyword evidence="2 4" id="KW-1133">Transmembrane helix</keyword>
<keyword evidence="3 4" id="KW-0472">Membrane</keyword>
<organism evidence="5">
    <name type="scientific">Ochromonas sp. CCMP1393</name>
    <dbReference type="NCBI Taxonomy" id="420556"/>
    <lineage>
        <taxon>Eukaryota</taxon>
        <taxon>Sar</taxon>
        <taxon>Stramenopiles</taxon>
        <taxon>Ochrophyta</taxon>
        <taxon>Chrysophyceae</taxon>
        <taxon>Chromulinales</taxon>
        <taxon>Chromulinaceae</taxon>
        <taxon>Ochromonas</taxon>
    </lineage>
</organism>
<reference evidence="5" key="1">
    <citation type="journal article" date="2015" name="Sci. Rep.">
        <title>Updating algal evolutionary relationships through plastid genome sequencing: did alveolate plastids emerge through endosymbiosis of an ochrophyte?</title>
        <authorList>
            <person name="Sevcikova T."/>
            <person name="Horak A."/>
            <person name="Klimes V."/>
            <person name="Zbrankova V."/>
            <person name="Demir-Hilton E."/>
            <person name="Sudek S."/>
            <person name="Jenkins J."/>
            <person name="Schmutz J."/>
            <person name="Pribyl P."/>
            <person name="Fousek J."/>
            <person name="Vlcek C."/>
            <person name="Lang B.F."/>
            <person name="Obornik M."/>
            <person name="Worden A.Z."/>
            <person name="Elias M."/>
        </authorList>
    </citation>
    <scope>NUCLEOTIDE SEQUENCE</scope>
</reference>
<evidence type="ECO:0000256" key="4">
    <source>
        <dbReference type="SAM" id="Phobius"/>
    </source>
</evidence>
<protein>
    <submittedName>
        <fullName evidence="5">Photosystem II reaction center protein N</fullName>
    </submittedName>
</protein>
<evidence type="ECO:0000256" key="3">
    <source>
        <dbReference type="ARBA" id="ARBA00023136"/>
    </source>
</evidence>
<dbReference type="AlphaFoldDB" id="A0A0D3MK98"/>
<dbReference type="GO" id="GO:0015979">
    <property type="term" value="P:photosynthesis"/>
    <property type="evidence" value="ECO:0007669"/>
    <property type="project" value="InterPro"/>
</dbReference>
<evidence type="ECO:0000256" key="1">
    <source>
        <dbReference type="ARBA" id="ARBA00022692"/>
    </source>
</evidence>
<name>A0A0D3MK98_9STRA</name>
<proteinExistence type="predicted"/>
<keyword evidence="5" id="KW-0934">Plastid</keyword>
<geneLocation type="plastid" evidence="5"/>
<evidence type="ECO:0000313" key="5">
    <source>
        <dbReference type="EMBL" id="AIM52804.1"/>
    </source>
</evidence>
<keyword evidence="1 4" id="KW-0812">Transmembrane</keyword>